<protein>
    <recommendedName>
        <fullName evidence="3">Transposase</fullName>
    </recommendedName>
</protein>
<dbReference type="RefSeq" id="WP_007036241.1">
    <property type="nucleotide sequence ID" value="NZ_DS480675.1"/>
</dbReference>
<accession>A8RKR8</accession>
<dbReference type="eggNOG" id="COG3547">
    <property type="taxonomic scope" value="Bacteria"/>
</dbReference>
<reference evidence="1 2" key="1">
    <citation type="submission" date="2007-08" db="EMBL/GenBank/DDBJ databases">
        <authorList>
            <person name="Fulton L."/>
            <person name="Clifton S."/>
            <person name="Fulton B."/>
            <person name="Xu J."/>
            <person name="Minx P."/>
            <person name="Pepin K.H."/>
            <person name="Johnson M."/>
            <person name="Thiruvilangam P."/>
            <person name="Bhonagiri V."/>
            <person name="Nash W.E."/>
            <person name="Mardis E.R."/>
            <person name="Wilson R.K."/>
        </authorList>
    </citation>
    <scope>NUCLEOTIDE SEQUENCE [LARGE SCALE GENOMIC DNA]</scope>
    <source>
        <strain evidence="2">ATCC BAA-613 / DSM 15670 / CCUG 46953 / JCM 12243 / WAL 16351</strain>
    </source>
</reference>
<evidence type="ECO:0008006" key="3">
    <source>
        <dbReference type="Google" id="ProtNLM"/>
    </source>
</evidence>
<dbReference type="PaxDb" id="411902-CLOBOL_01397"/>
<reference evidence="1 2" key="2">
    <citation type="submission" date="2007-09" db="EMBL/GenBank/DDBJ databases">
        <title>Draft genome sequence of Clostridium bolteae (ATCC BAA-613).</title>
        <authorList>
            <person name="Sudarsanam P."/>
            <person name="Ley R."/>
            <person name="Guruge J."/>
            <person name="Turnbaugh P.J."/>
            <person name="Mahowald M."/>
            <person name="Liep D."/>
            <person name="Gordon J."/>
        </authorList>
    </citation>
    <scope>NUCLEOTIDE SEQUENCE [LARGE SCALE GENOMIC DNA]</scope>
    <source>
        <strain evidence="2">ATCC BAA-613 / DSM 15670 / CCUG 46953 / JCM 12243 / WAL 16351</strain>
    </source>
</reference>
<sequence length="80" mass="9503">MKDYIRMRDDHRLALKKMKQEINAFCLRHNLRYGGRSTWTAAHTKWLRGLEPEGLYREIQKQQKASGRDPGPFQIRAIYG</sequence>
<proteinExistence type="predicted"/>
<name>A8RKR8_ENTBW</name>
<comment type="caution">
    <text evidence="1">The sequence shown here is derived from an EMBL/GenBank/DDBJ whole genome shotgun (WGS) entry which is preliminary data.</text>
</comment>
<gene>
    <name evidence="1" type="ORF">CLOBOL_01397</name>
</gene>
<dbReference type="AlphaFoldDB" id="A8RKR8"/>
<dbReference type="Proteomes" id="UP000005396">
    <property type="component" value="Unassembled WGS sequence"/>
</dbReference>
<evidence type="ECO:0000313" key="2">
    <source>
        <dbReference type="Proteomes" id="UP000005396"/>
    </source>
</evidence>
<dbReference type="EMBL" id="ABCC02000016">
    <property type="protein sequence ID" value="EDP18329.1"/>
    <property type="molecule type" value="Genomic_DNA"/>
</dbReference>
<dbReference type="HOGENOM" id="CLU_2681119_0_0_9"/>
<organism evidence="1 2">
    <name type="scientific">Enterocloster bolteae (strain ATCC BAA-613 / DSM 15670 / CCUG 46953 / JCM 12243 / WAL 16351)</name>
    <name type="common">Clostridium bolteae</name>
    <dbReference type="NCBI Taxonomy" id="411902"/>
    <lineage>
        <taxon>Bacteria</taxon>
        <taxon>Bacillati</taxon>
        <taxon>Bacillota</taxon>
        <taxon>Clostridia</taxon>
        <taxon>Lachnospirales</taxon>
        <taxon>Lachnospiraceae</taxon>
        <taxon>Enterocloster</taxon>
    </lineage>
</organism>
<evidence type="ECO:0000313" key="1">
    <source>
        <dbReference type="EMBL" id="EDP18329.1"/>
    </source>
</evidence>